<dbReference type="AlphaFoldDB" id="A0A3G3K4I0"/>
<sequence length="180" mass="20566">MNLSFAQTTLEQWTEQLWDKAGIRAVSQLNIDEVAARLNVWVHYMDETSRALEYLGMRSILIDKRLGAREQWEEFLHELCHVLRHAGNQTLMPKSFCEGQEAEANRFVLYAAIPASMLMAIPLPDSLEEASELLADRFGVTPALARRRLEQIQRRIFARALWEEALEAGAYPLPRSGLPT</sequence>
<feature type="domain" description="IrrE N-terminal-like" evidence="1">
    <location>
        <begin position="36"/>
        <end position="149"/>
    </location>
</feature>
<name>A0A3G3K4I0_9BACL</name>
<dbReference type="KEGG" id="coh:EAV92_22455"/>
<organism evidence="2 3">
    <name type="scientific">Cohnella candidum</name>
    <dbReference type="NCBI Taxonomy" id="2674991"/>
    <lineage>
        <taxon>Bacteria</taxon>
        <taxon>Bacillati</taxon>
        <taxon>Bacillota</taxon>
        <taxon>Bacilli</taxon>
        <taxon>Bacillales</taxon>
        <taxon>Paenibacillaceae</taxon>
        <taxon>Cohnella</taxon>
    </lineage>
</organism>
<proteinExistence type="predicted"/>
<dbReference type="EMBL" id="CP033433">
    <property type="protein sequence ID" value="AYQ75071.1"/>
    <property type="molecule type" value="Genomic_DNA"/>
</dbReference>
<dbReference type="Pfam" id="PF06114">
    <property type="entry name" value="Peptidase_M78"/>
    <property type="match status" value="1"/>
</dbReference>
<keyword evidence="3" id="KW-1185">Reference proteome</keyword>
<reference evidence="2 3" key="1">
    <citation type="submission" date="2018-10" db="EMBL/GenBank/DDBJ databases">
        <title>Genome Sequence of Cohnella sp.</title>
        <authorList>
            <person name="Srinivasan S."/>
            <person name="Kim M.K."/>
        </authorList>
    </citation>
    <scope>NUCLEOTIDE SEQUENCE [LARGE SCALE GENOMIC DNA]</scope>
    <source>
        <strain evidence="2 3">18JY8-7</strain>
    </source>
</reference>
<protein>
    <submittedName>
        <fullName evidence="2">ImmA/IrrE family metallo-endopeptidase</fullName>
    </submittedName>
</protein>
<gene>
    <name evidence="2" type="ORF">EAV92_22455</name>
</gene>
<evidence type="ECO:0000313" key="3">
    <source>
        <dbReference type="Proteomes" id="UP000269097"/>
    </source>
</evidence>
<dbReference type="InterPro" id="IPR010359">
    <property type="entry name" value="IrrE_HExxH"/>
</dbReference>
<evidence type="ECO:0000259" key="1">
    <source>
        <dbReference type="Pfam" id="PF06114"/>
    </source>
</evidence>
<dbReference type="RefSeq" id="WP_123043151.1">
    <property type="nucleotide sequence ID" value="NZ_CP033433.1"/>
</dbReference>
<dbReference type="Proteomes" id="UP000269097">
    <property type="component" value="Chromosome"/>
</dbReference>
<accession>A0A3G3K4I0</accession>
<evidence type="ECO:0000313" key="2">
    <source>
        <dbReference type="EMBL" id="AYQ75071.1"/>
    </source>
</evidence>